<sequence>MMSEKTKRYMRFDVAQRIEHLILILSFTTLALTGLPQKYSLSPVSQAIIQALGGIETIRVIHRTAAIIFVLEAVYHLVVLGYKLVVLRLEASMLPGIKDARDMVEWFLFNLGLRKTHPKMPRYNFMEKMEYWAMIWGLLLMALTGFMLWNPLTTARLLPGQFIPAAKAAHGAEAVLAVLAIVLWHFYNVHIKRWNWSMIKGTLSREEMEEEHALELEKLEKGMTPVLPDPEIRRKRERVYFPAAALFTLVSLFLVVRFVTLEETSITTLPPAERLPVVVKRSPTPLPTRPPTPTTAPTAEGAAAPTTWEGGIDQIFAKCTACHGTAGGLSVKTYADLLKGGKDGPGVVPGDPDASQVVIKMRGAHPVKLSDTELQQVVDWIRAGAPEK</sequence>
<keyword evidence="8 11" id="KW-0472">Membrane</keyword>
<feature type="region of interest" description="Disordered" evidence="10">
    <location>
        <begin position="281"/>
        <end position="303"/>
    </location>
</feature>
<comment type="caution">
    <text evidence="13">The sequence shown here is derived from an EMBL/GenBank/DDBJ whole genome shotgun (WGS) entry which is preliminary data.</text>
</comment>
<feature type="transmembrane region" description="Helical" evidence="11">
    <location>
        <begin position="60"/>
        <end position="85"/>
    </location>
</feature>
<evidence type="ECO:0000256" key="3">
    <source>
        <dbReference type="ARBA" id="ARBA00022617"/>
    </source>
</evidence>
<evidence type="ECO:0000256" key="4">
    <source>
        <dbReference type="ARBA" id="ARBA00022692"/>
    </source>
</evidence>
<dbReference type="GO" id="GO:0022904">
    <property type="term" value="P:respiratory electron transport chain"/>
    <property type="evidence" value="ECO:0007669"/>
    <property type="project" value="InterPro"/>
</dbReference>
<dbReference type="Pfam" id="PF07635">
    <property type="entry name" value="PSCyt1"/>
    <property type="match status" value="1"/>
</dbReference>
<keyword evidence="7 9" id="KW-0408">Iron</keyword>
<proteinExistence type="predicted"/>
<dbReference type="RefSeq" id="WP_062194067.1">
    <property type="nucleotide sequence ID" value="NZ_DF967965.1"/>
</dbReference>
<dbReference type="InterPro" id="IPR011577">
    <property type="entry name" value="Cyt_b561_bac/Ni-Hgenase"/>
</dbReference>
<dbReference type="InterPro" id="IPR011429">
    <property type="entry name" value="Cyt_c_Planctomycete-type"/>
</dbReference>
<feature type="transmembrane region" description="Helical" evidence="11">
    <location>
        <begin position="239"/>
        <end position="259"/>
    </location>
</feature>
<dbReference type="Gene3D" id="1.20.950.20">
    <property type="entry name" value="Transmembrane di-heme cytochromes, Chain C"/>
    <property type="match status" value="1"/>
</dbReference>
<dbReference type="PANTHER" id="PTHR30485:SF0">
    <property type="entry name" value="NI_FE-HYDROGENASE 1 B-TYPE CYTOCHROME SUBUNIT-RELATED"/>
    <property type="match status" value="1"/>
</dbReference>
<reference evidence="13 14" key="1">
    <citation type="journal article" date="2018" name="Nat. Biotechnol.">
        <title>A standardized bacterial taxonomy based on genome phylogeny substantially revises the tree of life.</title>
        <authorList>
            <person name="Parks D.H."/>
            <person name="Chuvochina M."/>
            <person name="Waite D.W."/>
            <person name="Rinke C."/>
            <person name="Skarshewski A."/>
            <person name="Chaumeil P.A."/>
            <person name="Hugenholtz P."/>
        </authorList>
    </citation>
    <scope>NUCLEOTIDE SEQUENCE [LARGE SCALE GENOMIC DNA]</scope>
    <source>
        <strain evidence="13">UBA8781</strain>
    </source>
</reference>
<keyword evidence="2" id="KW-1003">Cell membrane</keyword>
<dbReference type="GO" id="GO:0009055">
    <property type="term" value="F:electron transfer activity"/>
    <property type="evidence" value="ECO:0007669"/>
    <property type="project" value="InterPro"/>
</dbReference>
<evidence type="ECO:0000256" key="1">
    <source>
        <dbReference type="ARBA" id="ARBA00004651"/>
    </source>
</evidence>
<evidence type="ECO:0000256" key="10">
    <source>
        <dbReference type="SAM" id="MobiDB-lite"/>
    </source>
</evidence>
<dbReference type="STRING" id="229919.GCA_001050195_02433"/>
<keyword evidence="6 11" id="KW-1133">Transmembrane helix</keyword>
<dbReference type="AlphaFoldDB" id="A0A3D1JDM7"/>
<dbReference type="GO" id="GO:0046872">
    <property type="term" value="F:metal ion binding"/>
    <property type="evidence" value="ECO:0007669"/>
    <property type="project" value="UniProtKB-KW"/>
</dbReference>
<evidence type="ECO:0000256" key="7">
    <source>
        <dbReference type="ARBA" id="ARBA00023004"/>
    </source>
</evidence>
<dbReference type="SUPFAM" id="SSF46626">
    <property type="entry name" value="Cytochrome c"/>
    <property type="match status" value="1"/>
</dbReference>
<keyword evidence="5 9" id="KW-0479">Metal-binding</keyword>
<feature type="transmembrane region" description="Helical" evidence="11">
    <location>
        <begin position="129"/>
        <end position="149"/>
    </location>
</feature>
<dbReference type="InterPro" id="IPR051542">
    <property type="entry name" value="Hydrogenase_cytochrome"/>
</dbReference>
<feature type="compositionally biased region" description="Pro residues" evidence="10">
    <location>
        <begin position="284"/>
        <end position="294"/>
    </location>
</feature>
<dbReference type="InterPro" id="IPR036909">
    <property type="entry name" value="Cyt_c-like_dom_sf"/>
</dbReference>
<dbReference type="InterPro" id="IPR016174">
    <property type="entry name" value="Di-haem_cyt_TM"/>
</dbReference>
<dbReference type="GO" id="GO:0005886">
    <property type="term" value="C:plasma membrane"/>
    <property type="evidence" value="ECO:0007669"/>
    <property type="project" value="UniProtKB-SubCell"/>
</dbReference>
<feature type="domain" description="Cytochrome c" evidence="12">
    <location>
        <begin position="296"/>
        <end position="385"/>
    </location>
</feature>
<evidence type="ECO:0000256" key="2">
    <source>
        <dbReference type="ARBA" id="ARBA00022475"/>
    </source>
</evidence>
<dbReference type="GO" id="GO:0020037">
    <property type="term" value="F:heme binding"/>
    <property type="evidence" value="ECO:0007669"/>
    <property type="project" value="InterPro"/>
</dbReference>
<evidence type="ECO:0000256" key="11">
    <source>
        <dbReference type="SAM" id="Phobius"/>
    </source>
</evidence>
<dbReference type="InterPro" id="IPR009056">
    <property type="entry name" value="Cyt_c-like_dom"/>
</dbReference>
<evidence type="ECO:0000256" key="9">
    <source>
        <dbReference type="PROSITE-ProRule" id="PRU00433"/>
    </source>
</evidence>
<dbReference type="OrthoDB" id="9814800at2"/>
<name>A0A3D1JDM7_9CHLR</name>
<evidence type="ECO:0000256" key="5">
    <source>
        <dbReference type="ARBA" id="ARBA00022723"/>
    </source>
</evidence>
<dbReference type="Proteomes" id="UP000264141">
    <property type="component" value="Unassembled WGS sequence"/>
</dbReference>
<evidence type="ECO:0000313" key="13">
    <source>
        <dbReference type="EMBL" id="HCE16679.1"/>
    </source>
</evidence>
<feature type="transmembrane region" description="Helical" evidence="11">
    <location>
        <begin position="169"/>
        <end position="187"/>
    </location>
</feature>
<accession>A0A3D1JDM7</accession>
<evidence type="ECO:0000259" key="12">
    <source>
        <dbReference type="PROSITE" id="PS51007"/>
    </source>
</evidence>
<dbReference type="Pfam" id="PF01292">
    <property type="entry name" value="Ni_hydr_CYTB"/>
    <property type="match status" value="1"/>
</dbReference>
<evidence type="ECO:0000313" key="14">
    <source>
        <dbReference type="Proteomes" id="UP000264141"/>
    </source>
</evidence>
<keyword evidence="4 11" id="KW-0812">Transmembrane</keyword>
<dbReference type="SUPFAM" id="SSF81342">
    <property type="entry name" value="Transmembrane di-heme cytochromes"/>
    <property type="match status" value="1"/>
</dbReference>
<comment type="subcellular location">
    <subcellularLocation>
        <location evidence="1">Cell membrane</location>
        <topology evidence="1">Multi-pass membrane protein</topology>
    </subcellularLocation>
</comment>
<keyword evidence="3 9" id="KW-0349">Heme</keyword>
<organism evidence="13 14">
    <name type="scientific">Anaerolinea thermolimosa</name>
    <dbReference type="NCBI Taxonomy" id="229919"/>
    <lineage>
        <taxon>Bacteria</taxon>
        <taxon>Bacillati</taxon>
        <taxon>Chloroflexota</taxon>
        <taxon>Anaerolineae</taxon>
        <taxon>Anaerolineales</taxon>
        <taxon>Anaerolineaceae</taxon>
        <taxon>Anaerolinea</taxon>
    </lineage>
</organism>
<dbReference type="PROSITE" id="PS51007">
    <property type="entry name" value="CYTC"/>
    <property type="match status" value="1"/>
</dbReference>
<evidence type="ECO:0000256" key="8">
    <source>
        <dbReference type="ARBA" id="ARBA00023136"/>
    </source>
</evidence>
<dbReference type="EMBL" id="DPBP01000009">
    <property type="protein sequence ID" value="HCE16679.1"/>
    <property type="molecule type" value="Genomic_DNA"/>
</dbReference>
<gene>
    <name evidence="13" type="ORF">DEQ80_02350</name>
</gene>
<evidence type="ECO:0000256" key="6">
    <source>
        <dbReference type="ARBA" id="ARBA00022989"/>
    </source>
</evidence>
<protein>
    <recommendedName>
        <fullName evidence="12">Cytochrome c domain-containing protein</fullName>
    </recommendedName>
</protein>
<dbReference type="PANTHER" id="PTHR30485">
    <property type="entry name" value="NI/FE-HYDROGENASE 1 B-TYPE CYTOCHROME SUBUNIT"/>
    <property type="match status" value="1"/>
</dbReference>